<feature type="domain" description="Amidase" evidence="5">
    <location>
        <begin position="85"/>
        <end position="536"/>
    </location>
</feature>
<accession>A0AAD9WCD6</accession>
<dbReference type="EMBL" id="JAUBYV010000010">
    <property type="protein sequence ID" value="KAK2624286.1"/>
    <property type="molecule type" value="Genomic_DNA"/>
</dbReference>
<sequence>MWSPKPSWQTLASAHREAASSQIPSEWKLHSEITDPISQTSSQSVIAIPSTCGLLTPEEIDITENYSAVTLLKHLASGKFTSVAVTTALCKRAAIAQQLVSCLTEIFFEEALERAKYCDDYLAREGKTLGPFHGLPISLKDSFNIIGQKSTIGYTSFISNPPATGNSPLVTILLSLGCVLYVKTNIPQTMMTADSHNNIFGRVLNPHNTALTAGGSSGGEGALSALRGSILGVGTDIAGSIRIPAFCNGVVGFKPSTRRIPFSGQTSPGRAGNFGILASAGPICREVGDAEFFMRSVLGYDCWTLDADVLPLPWRPIRVLADGEKERVLRIGLFLEGPGFPLHPPLQRILQTVVSILEKAGHVVVPLSPLLPETLLADALQTAMRVFSSDPDRTAIRNIKASDEPLVPSIATTITPELAEYAPTLDGVFELNVRMKGIKDIVRDAWVREDLDAVVMPVFQGVAPGHDKFGAPPYTVLANLLDYPACAMPFGKAEKEADKGFARDVTYVPPYDADAVEGMPGGIQVMGRNLKDEETLEVARMVFELLKKAEQLGDLK</sequence>
<dbReference type="Proteomes" id="UP001285354">
    <property type="component" value="Unassembled WGS sequence"/>
</dbReference>
<reference evidence="6" key="1">
    <citation type="submission" date="2023-06" db="EMBL/GenBank/DDBJ databases">
        <title>Draft genome of Marssonina rosae.</title>
        <authorList>
            <person name="Cheng Q."/>
        </authorList>
    </citation>
    <scope>NUCLEOTIDE SEQUENCE</scope>
    <source>
        <strain evidence="6">R4</strain>
    </source>
</reference>
<dbReference type="InterPro" id="IPR023631">
    <property type="entry name" value="Amidase_dom"/>
</dbReference>
<dbReference type="SUPFAM" id="SSF75304">
    <property type="entry name" value="Amidase signature (AS) enzymes"/>
    <property type="match status" value="1"/>
</dbReference>
<dbReference type="PANTHER" id="PTHR46072">
    <property type="entry name" value="AMIDASE-RELATED-RELATED"/>
    <property type="match status" value="1"/>
</dbReference>
<dbReference type="InterPro" id="IPR036928">
    <property type="entry name" value="AS_sf"/>
</dbReference>
<name>A0AAD9WCD6_9HELO</name>
<evidence type="ECO:0000313" key="6">
    <source>
        <dbReference type="EMBL" id="KAK2624286.1"/>
    </source>
</evidence>
<feature type="binding site" evidence="4">
    <location>
        <begin position="237"/>
        <end position="240"/>
    </location>
    <ligand>
        <name>substrate</name>
    </ligand>
</feature>
<dbReference type="Pfam" id="PF01425">
    <property type="entry name" value="Amidase"/>
    <property type="match status" value="1"/>
</dbReference>
<protein>
    <recommendedName>
        <fullName evidence="5">Amidase domain-containing protein</fullName>
    </recommendedName>
</protein>
<comment type="caution">
    <text evidence="6">The sequence shown here is derived from an EMBL/GenBank/DDBJ whole genome shotgun (WGS) entry which is preliminary data.</text>
</comment>
<feature type="binding site" evidence="4">
    <location>
        <position position="190"/>
    </location>
    <ligand>
        <name>substrate</name>
    </ligand>
</feature>
<dbReference type="PANTHER" id="PTHR46072:SF5">
    <property type="entry name" value="GENERAL AMIDASE-C"/>
    <property type="match status" value="1"/>
</dbReference>
<keyword evidence="7" id="KW-1185">Reference proteome</keyword>
<feature type="active site" description="Charge relay system" evidence="3">
    <location>
        <position position="140"/>
    </location>
</feature>
<dbReference type="Gene3D" id="3.90.1300.10">
    <property type="entry name" value="Amidase signature (AS) domain"/>
    <property type="match status" value="1"/>
</dbReference>
<proteinExistence type="inferred from homology"/>
<evidence type="ECO:0000256" key="3">
    <source>
        <dbReference type="PIRSR" id="PIRSR001221-1"/>
    </source>
</evidence>
<dbReference type="PIRSF" id="PIRSF001221">
    <property type="entry name" value="Amidase_fungi"/>
    <property type="match status" value="1"/>
</dbReference>
<feature type="active site" description="Acyl-ester intermediate" evidence="3">
    <location>
        <position position="240"/>
    </location>
</feature>
<gene>
    <name evidence="6" type="ORF">QTJ16_006236</name>
</gene>
<feature type="binding site" evidence="4">
    <location>
        <position position="216"/>
    </location>
    <ligand>
        <name>substrate</name>
    </ligand>
</feature>
<feature type="active site" description="Charge relay system" evidence="3">
    <location>
        <position position="216"/>
    </location>
</feature>
<keyword evidence="2" id="KW-0378">Hydrolase</keyword>
<evidence type="ECO:0000256" key="2">
    <source>
        <dbReference type="ARBA" id="ARBA00022801"/>
    </source>
</evidence>
<evidence type="ECO:0000313" key="7">
    <source>
        <dbReference type="Proteomes" id="UP001285354"/>
    </source>
</evidence>
<comment type="similarity">
    <text evidence="1">Belongs to the amidase family.</text>
</comment>
<dbReference type="AlphaFoldDB" id="A0AAD9WCD6"/>
<evidence type="ECO:0000256" key="1">
    <source>
        <dbReference type="ARBA" id="ARBA00009199"/>
    </source>
</evidence>
<evidence type="ECO:0000256" key="4">
    <source>
        <dbReference type="PIRSR" id="PIRSR001221-2"/>
    </source>
</evidence>
<evidence type="ECO:0000259" key="5">
    <source>
        <dbReference type="Pfam" id="PF01425"/>
    </source>
</evidence>
<dbReference type="GO" id="GO:0016787">
    <property type="term" value="F:hydrolase activity"/>
    <property type="evidence" value="ECO:0007669"/>
    <property type="project" value="UniProtKB-KW"/>
</dbReference>
<organism evidence="6 7">
    <name type="scientific">Diplocarpon rosae</name>
    <dbReference type="NCBI Taxonomy" id="946125"/>
    <lineage>
        <taxon>Eukaryota</taxon>
        <taxon>Fungi</taxon>
        <taxon>Dikarya</taxon>
        <taxon>Ascomycota</taxon>
        <taxon>Pezizomycotina</taxon>
        <taxon>Leotiomycetes</taxon>
        <taxon>Helotiales</taxon>
        <taxon>Drepanopezizaceae</taxon>
        <taxon>Diplocarpon</taxon>
    </lineage>
</organism>